<gene>
    <name evidence="7" type="ORF">XPG1_2399</name>
</gene>
<evidence type="ECO:0000256" key="2">
    <source>
        <dbReference type="ARBA" id="ARBA00023125"/>
    </source>
</evidence>
<dbReference type="Gene3D" id="2.60.120.10">
    <property type="entry name" value="Jelly Rolls"/>
    <property type="match status" value="1"/>
</dbReference>
<dbReference type="PANTHER" id="PTHR11019:SF159">
    <property type="entry name" value="TRANSCRIPTIONAL REGULATOR-RELATED"/>
    <property type="match status" value="1"/>
</dbReference>
<keyword evidence="3" id="KW-0010">Activator</keyword>
<dbReference type="SUPFAM" id="SSF46689">
    <property type="entry name" value="Homeodomain-like"/>
    <property type="match status" value="1"/>
</dbReference>
<name>A0A068R7E6_9GAMM</name>
<dbReference type="InterPro" id="IPR018062">
    <property type="entry name" value="HTH_AraC-typ_CS"/>
</dbReference>
<dbReference type="InterPro" id="IPR003313">
    <property type="entry name" value="AraC-bd"/>
</dbReference>
<keyword evidence="1" id="KW-0805">Transcription regulation</keyword>
<dbReference type="OrthoDB" id="5949386at2"/>
<keyword evidence="2" id="KW-0238">DNA-binding</keyword>
<dbReference type="EMBL" id="FO704551">
    <property type="protein sequence ID" value="CDG22055.1"/>
    <property type="molecule type" value="Genomic_DNA"/>
</dbReference>
<dbReference type="STRING" id="1354304.XPG1_2399"/>
<dbReference type="Pfam" id="PF12833">
    <property type="entry name" value="HTH_18"/>
    <property type="match status" value="1"/>
</dbReference>
<dbReference type="InterPro" id="IPR011051">
    <property type="entry name" value="RmlC_Cupin_sf"/>
</dbReference>
<evidence type="ECO:0000313" key="8">
    <source>
        <dbReference type="Proteomes" id="UP000032735"/>
    </source>
</evidence>
<dbReference type="GO" id="GO:0043565">
    <property type="term" value="F:sequence-specific DNA binding"/>
    <property type="evidence" value="ECO:0007669"/>
    <property type="project" value="InterPro"/>
</dbReference>
<dbReference type="InterPro" id="IPR014710">
    <property type="entry name" value="RmlC-like_jellyroll"/>
</dbReference>
<dbReference type="InterPro" id="IPR020449">
    <property type="entry name" value="Tscrpt_reg_AraC-type_HTH"/>
</dbReference>
<evidence type="ECO:0000256" key="3">
    <source>
        <dbReference type="ARBA" id="ARBA00023159"/>
    </source>
</evidence>
<feature type="domain" description="HTH araC/xylS-type" evidence="6">
    <location>
        <begin position="144"/>
        <end position="241"/>
    </location>
</feature>
<protein>
    <recommendedName>
        <fullName evidence="5">Arabinose operon regulatory protein</fullName>
    </recommendedName>
</protein>
<proteinExistence type="predicted"/>
<dbReference type="KEGG" id="xpo:XPG1_2399"/>
<evidence type="ECO:0000256" key="4">
    <source>
        <dbReference type="ARBA" id="ARBA00023163"/>
    </source>
</evidence>
<dbReference type="AlphaFoldDB" id="A0A068R7E6"/>
<accession>A0A068R7E6</accession>
<dbReference type="InterPro" id="IPR009057">
    <property type="entry name" value="Homeodomain-like_sf"/>
</dbReference>
<dbReference type="GO" id="GO:0003700">
    <property type="term" value="F:DNA-binding transcription factor activity"/>
    <property type="evidence" value="ECO:0007669"/>
    <property type="project" value="InterPro"/>
</dbReference>
<evidence type="ECO:0000313" key="7">
    <source>
        <dbReference type="EMBL" id="CDG22055.1"/>
    </source>
</evidence>
<evidence type="ECO:0000256" key="5">
    <source>
        <dbReference type="ARBA" id="ARBA00044978"/>
    </source>
</evidence>
<dbReference type="PANTHER" id="PTHR11019">
    <property type="entry name" value="HTH-TYPE TRANSCRIPTIONAL REGULATOR NIMR"/>
    <property type="match status" value="1"/>
</dbReference>
<keyword evidence="8" id="KW-1185">Reference proteome</keyword>
<evidence type="ECO:0000259" key="6">
    <source>
        <dbReference type="PROSITE" id="PS01124"/>
    </source>
</evidence>
<dbReference type="Gene3D" id="1.10.10.60">
    <property type="entry name" value="Homeodomain-like"/>
    <property type="match status" value="2"/>
</dbReference>
<reference evidence="7 8" key="1">
    <citation type="submission" date="2013-07" db="EMBL/GenBank/DDBJ databases">
        <authorList>
            <person name="Genoscope - CEA"/>
        </authorList>
    </citation>
    <scope>NUCLEOTIDE SEQUENCE [LARGE SCALE GENOMIC DNA]</scope>
    <source>
        <strain evidence="7 8">G6</strain>
    </source>
</reference>
<evidence type="ECO:0000256" key="1">
    <source>
        <dbReference type="ARBA" id="ARBA00023015"/>
    </source>
</evidence>
<organism evidence="7 8">
    <name type="scientific">Xenorhabdus poinarii G6</name>
    <dbReference type="NCBI Taxonomy" id="1354304"/>
    <lineage>
        <taxon>Bacteria</taxon>
        <taxon>Pseudomonadati</taxon>
        <taxon>Pseudomonadota</taxon>
        <taxon>Gammaproteobacteria</taxon>
        <taxon>Enterobacterales</taxon>
        <taxon>Morganellaceae</taxon>
        <taxon>Xenorhabdus</taxon>
    </lineage>
</organism>
<keyword evidence="4" id="KW-0804">Transcription</keyword>
<dbReference type="Proteomes" id="UP000032735">
    <property type="component" value="Chromosome"/>
</dbReference>
<dbReference type="PRINTS" id="PR00032">
    <property type="entry name" value="HTHARAC"/>
</dbReference>
<dbReference type="InterPro" id="IPR018060">
    <property type="entry name" value="HTH_AraC"/>
</dbReference>
<dbReference type="HOGENOM" id="CLU_000445_87_0_6"/>
<dbReference type="PROSITE" id="PS01124">
    <property type="entry name" value="HTH_ARAC_FAMILY_2"/>
    <property type="match status" value="1"/>
</dbReference>
<dbReference type="Pfam" id="PF02311">
    <property type="entry name" value="AraC_binding"/>
    <property type="match status" value="1"/>
</dbReference>
<sequence length="250" mass="28484">MILIKKFDYFSQYTTPWHQHTAGQLYQIKRGVIAVETEKAQWSVTAGTLGWFPPGNRHRAVAIGAVEGISFYLDLDDCNLFPSSEGIYGADPFVLNLLDRTARRHDPDDSKEYKSSLMTLLGREIMRSPKLALNLPLPDDRRARNVADALLKNPECSWDQEQLALKWGLSSRHLSRLFRQQTGLSFSQWRQQAKIIASLPWVLAGQLISEIAERSGYRNVSAYIEAFKKRFGQTPGQFQINRRITTSSPK</sequence>
<dbReference type="SMART" id="SM00342">
    <property type="entry name" value="HTH_ARAC"/>
    <property type="match status" value="1"/>
</dbReference>
<dbReference type="SUPFAM" id="SSF51182">
    <property type="entry name" value="RmlC-like cupins"/>
    <property type="match status" value="1"/>
</dbReference>
<dbReference type="PROSITE" id="PS00041">
    <property type="entry name" value="HTH_ARAC_FAMILY_1"/>
    <property type="match status" value="1"/>
</dbReference>